<reference evidence="4" key="3">
    <citation type="submission" date="2020-12" db="UniProtKB">
        <authorList>
            <consortium name="WormBaseParasite"/>
        </authorList>
    </citation>
    <scope>IDENTIFICATION</scope>
</reference>
<dbReference type="WBParaSite" id="SRAE_2000073300.1">
    <property type="protein sequence ID" value="SRAE_2000073300.1"/>
    <property type="gene ID" value="WBGene00260933"/>
</dbReference>
<accession>A0A090LD49</accession>
<keyword evidence="3" id="KW-1185">Reference proteome</keyword>
<dbReference type="GeneID" id="36378427"/>
<evidence type="ECO:0000313" key="3">
    <source>
        <dbReference type="Proteomes" id="UP000035682"/>
    </source>
</evidence>
<feature type="region of interest" description="Disordered" evidence="1">
    <location>
        <begin position="284"/>
        <end position="308"/>
    </location>
</feature>
<dbReference type="AlphaFoldDB" id="A0A090LD49"/>
<reference evidence="3" key="2">
    <citation type="submission" date="2014-09" db="EMBL/GenBank/DDBJ databases">
        <authorList>
            <person name="Martin A.A."/>
        </authorList>
    </citation>
    <scope>NUCLEOTIDE SEQUENCE</scope>
    <source>
        <strain evidence="3">ED321</strain>
    </source>
</reference>
<feature type="compositionally biased region" description="Basic and acidic residues" evidence="1">
    <location>
        <begin position="294"/>
        <end position="308"/>
    </location>
</feature>
<evidence type="ECO:0000313" key="5">
    <source>
        <dbReference type="WormBase" id="SRAE_2000073300"/>
    </source>
</evidence>
<proteinExistence type="predicted"/>
<dbReference type="Proteomes" id="UP000035682">
    <property type="component" value="Unplaced"/>
</dbReference>
<dbReference type="WormBase" id="SRAE_2000073300">
    <property type="protein sequence ID" value="SRP06331"/>
    <property type="gene ID" value="WBGene00260933"/>
</dbReference>
<name>A0A090LD49_STRRB</name>
<sequence>MKAKKLVPHYTVIEKENLPLKSVEESKIDKKTFISAKNPQNKHSDDVSLYLNEPLYDKRFINQFAIDIIGKPLGRRVTHSPSKRPCCYQYLKFKTLFFYILTKMDPRRFNTNMNSNMTFNMNSNINSNMNPNMNSNMNPNMNEQRPYYDSSLKRFVPNDMYDSLKEHNFNLEKINEDLYDRIKKCEELGLYEFDNMKQRIRSEIEKLNLMTAEIEKDMSQLDVYVEWDNSEENICEISSNEDRSFLIEQEGNDNSCIEMTTSVDQKSISKKKVCSGKDIKENDQPIVKKPKKTKSPDNRKSGGESGIRIEEQFRGIPINESVLRCKKCELKDFNIFNKLFNKDIIEKFAKELHAADKLATHEIIPTTSFGSANIDASNIKSESLSDMLLTRSRKELQGKSKDVSFYHSLRCQVCSSCSWMQEDMDSGVILQTVDDS</sequence>
<dbReference type="CTD" id="36378427"/>
<protein>
    <submittedName>
        <fullName evidence="2 4">Uncharacterized protein</fullName>
    </submittedName>
</protein>
<reference evidence="2" key="1">
    <citation type="submission" date="2014-09" db="EMBL/GenBank/DDBJ databases">
        <authorList>
            <person name="Aslett A.Martin."/>
        </authorList>
    </citation>
    <scope>NUCLEOTIDE SEQUENCE</scope>
    <source>
        <strain evidence="2">ED321 Heterogonic</strain>
    </source>
</reference>
<evidence type="ECO:0000313" key="2">
    <source>
        <dbReference type="EMBL" id="CEF66063.1"/>
    </source>
</evidence>
<dbReference type="EMBL" id="LN609529">
    <property type="protein sequence ID" value="CEF66063.1"/>
    <property type="molecule type" value="Genomic_DNA"/>
</dbReference>
<organism evidence="2">
    <name type="scientific">Strongyloides ratti</name>
    <name type="common">Parasitic roundworm</name>
    <dbReference type="NCBI Taxonomy" id="34506"/>
    <lineage>
        <taxon>Eukaryota</taxon>
        <taxon>Metazoa</taxon>
        <taxon>Ecdysozoa</taxon>
        <taxon>Nematoda</taxon>
        <taxon>Chromadorea</taxon>
        <taxon>Rhabditida</taxon>
        <taxon>Tylenchina</taxon>
        <taxon>Panagrolaimomorpha</taxon>
        <taxon>Strongyloidoidea</taxon>
        <taxon>Strongyloididae</taxon>
        <taxon>Strongyloides</taxon>
    </lineage>
</organism>
<gene>
    <name evidence="2 4 5" type="ORF">SRAE_2000073300</name>
</gene>
<evidence type="ECO:0000256" key="1">
    <source>
        <dbReference type="SAM" id="MobiDB-lite"/>
    </source>
</evidence>
<dbReference type="RefSeq" id="XP_024505263.1">
    <property type="nucleotide sequence ID" value="XM_024651602.1"/>
</dbReference>
<evidence type="ECO:0000313" key="4">
    <source>
        <dbReference type="WBParaSite" id="SRAE_2000073300.1"/>
    </source>
</evidence>